<dbReference type="Pfam" id="PF02911">
    <property type="entry name" value="Formyl_trans_C"/>
    <property type="match status" value="1"/>
</dbReference>
<proteinExistence type="inferred from homology"/>
<comment type="function">
    <text evidence="5">Attaches a formyl group to the free amino group of methionyl-tRNA(fMet). The formyl group appears to play a dual role in the initiator identity of N-formylmethionyl-tRNA by promoting its recognition by IF2 and preventing the misappropriation of this tRNA by the elongation apparatus.</text>
</comment>
<dbReference type="EC" id="2.1.2.9" evidence="2 5"/>
<dbReference type="CDD" id="cd08704">
    <property type="entry name" value="Met_tRNA_FMT_C"/>
    <property type="match status" value="1"/>
</dbReference>
<dbReference type="HAMAP" id="MF_00182">
    <property type="entry name" value="Formyl_trans"/>
    <property type="match status" value="1"/>
</dbReference>
<evidence type="ECO:0000256" key="1">
    <source>
        <dbReference type="ARBA" id="ARBA00010699"/>
    </source>
</evidence>
<comment type="caution">
    <text evidence="8">The sequence shown here is derived from an EMBL/GenBank/DDBJ whole genome shotgun (WGS) entry which is preliminary data.</text>
</comment>
<evidence type="ECO:0000313" key="8">
    <source>
        <dbReference type="EMBL" id="OGF36798.1"/>
    </source>
</evidence>
<evidence type="ECO:0000313" key="9">
    <source>
        <dbReference type="Proteomes" id="UP000178656"/>
    </source>
</evidence>
<dbReference type="InterPro" id="IPR002376">
    <property type="entry name" value="Formyl_transf_N"/>
</dbReference>
<dbReference type="NCBIfam" id="TIGR00460">
    <property type="entry name" value="fmt"/>
    <property type="match status" value="1"/>
</dbReference>
<evidence type="ECO:0000256" key="3">
    <source>
        <dbReference type="ARBA" id="ARBA00022679"/>
    </source>
</evidence>
<dbReference type="PANTHER" id="PTHR11138">
    <property type="entry name" value="METHIONYL-TRNA FORMYLTRANSFERASE"/>
    <property type="match status" value="1"/>
</dbReference>
<dbReference type="CDD" id="cd08646">
    <property type="entry name" value="FMT_core_Met-tRNA-FMT_N"/>
    <property type="match status" value="1"/>
</dbReference>
<sequence length="314" mass="34227">MSGQQLKIVFMGSADFSLPILIALQKRFNVVAVVTEIDKPAGRNKEIVAPPTKHLAQSLNIPVFQPISLRKDIKLIEKIKTLAPDLIVVAAYGKILPESVLNLPTHGCLNVHPSLLPKYRGASPIQSALLAGERVSGVSIILMDAGMDTGDIVAQETLEVDALIDYGGLAERLAQLAAEMLVKIIPRYVAGDVKLKTQSDEAASYCQKIEKADGKINWQNPAGQIFNQWRAYAGWPGVYAYFKEKKIDFVSVALAENKNAGRVPGEVFAEGKKYFVACGSGALELKRVKLEGKKEVDCQSFVNGYRDFVGTVLK</sequence>
<dbReference type="SUPFAM" id="SSF53328">
    <property type="entry name" value="Formyltransferase"/>
    <property type="match status" value="1"/>
</dbReference>
<dbReference type="InterPro" id="IPR001555">
    <property type="entry name" value="GART_AS"/>
</dbReference>
<gene>
    <name evidence="5" type="primary">fmt</name>
    <name evidence="8" type="ORF">A2482_00175</name>
</gene>
<reference evidence="8 9" key="1">
    <citation type="journal article" date="2016" name="Nat. Commun.">
        <title>Thousands of microbial genomes shed light on interconnected biogeochemical processes in an aquifer system.</title>
        <authorList>
            <person name="Anantharaman K."/>
            <person name="Brown C.T."/>
            <person name="Hug L.A."/>
            <person name="Sharon I."/>
            <person name="Castelle C.J."/>
            <person name="Probst A.J."/>
            <person name="Thomas B.C."/>
            <person name="Singh A."/>
            <person name="Wilkins M.J."/>
            <person name="Karaoz U."/>
            <person name="Brodie E.L."/>
            <person name="Williams K.H."/>
            <person name="Hubbard S.S."/>
            <person name="Banfield J.F."/>
        </authorList>
    </citation>
    <scope>NUCLEOTIDE SEQUENCE [LARGE SCALE GENOMIC DNA]</scope>
</reference>
<dbReference type="PROSITE" id="PS00373">
    <property type="entry name" value="GART"/>
    <property type="match status" value="1"/>
</dbReference>
<dbReference type="AlphaFoldDB" id="A0A1F5TCV5"/>
<organism evidence="8 9">
    <name type="scientific">Candidatus Falkowbacteria bacterium RIFOXYC2_FULL_48_21</name>
    <dbReference type="NCBI Taxonomy" id="1798005"/>
    <lineage>
        <taxon>Bacteria</taxon>
        <taxon>Candidatus Falkowiibacteriota</taxon>
    </lineage>
</organism>
<evidence type="ECO:0000256" key="5">
    <source>
        <dbReference type="HAMAP-Rule" id="MF_00182"/>
    </source>
</evidence>
<comment type="similarity">
    <text evidence="1 5">Belongs to the Fmt family.</text>
</comment>
<evidence type="ECO:0000259" key="6">
    <source>
        <dbReference type="Pfam" id="PF00551"/>
    </source>
</evidence>
<comment type="catalytic activity">
    <reaction evidence="5">
        <text>L-methionyl-tRNA(fMet) + (6R)-10-formyltetrahydrofolate = N-formyl-L-methionyl-tRNA(fMet) + (6S)-5,6,7,8-tetrahydrofolate + H(+)</text>
        <dbReference type="Rhea" id="RHEA:24380"/>
        <dbReference type="Rhea" id="RHEA-COMP:9952"/>
        <dbReference type="Rhea" id="RHEA-COMP:9953"/>
        <dbReference type="ChEBI" id="CHEBI:15378"/>
        <dbReference type="ChEBI" id="CHEBI:57453"/>
        <dbReference type="ChEBI" id="CHEBI:78530"/>
        <dbReference type="ChEBI" id="CHEBI:78844"/>
        <dbReference type="ChEBI" id="CHEBI:195366"/>
        <dbReference type="EC" id="2.1.2.9"/>
    </reaction>
</comment>
<dbReference type="EMBL" id="MFGM01000029">
    <property type="protein sequence ID" value="OGF36798.1"/>
    <property type="molecule type" value="Genomic_DNA"/>
</dbReference>
<name>A0A1F5TCV5_9BACT</name>
<evidence type="ECO:0000259" key="7">
    <source>
        <dbReference type="Pfam" id="PF02911"/>
    </source>
</evidence>
<keyword evidence="4 5" id="KW-0648">Protein biosynthesis</keyword>
<dbReference type="Gene3D" id="3.40.50.12230">
    <property type="match status" value="1"/>
</dbReference>
<protein>
    <recommendedName>
        <fullName evidence="2 5">Methionyl-tRNA formyltransferase</fullName>
        <ecNumber evidence="2 5">2.1.2.9</ecNumber>
    </recommendedName>
</protein>
<accession>A0A1F5TCV5</accession>
<dbReference type="InterPro" id="IPR044135">
    <property type="entry name" value="Met-tRNA-FMT_C"/>
</dbReference>
<dbReference type="Pfam" id="PF00551">
    <property type="entry name" value="Formyl_trans_N"/>
    <property type="match status" value="1"/>
</dbReference>
<dbReference type="InterPro" id="IPR036477">
    <property type="entry name" value="Formyl_transf_N_sf"/>
</dbReference>
<dbReference type="InterPro" id="IPR011034">
    <property type="entry name" value="Formyl_transferase-like_C_sf"/>
</dbReference>
<dbReference type="InterPro" id="IPR041711">
    <property type="entry name" value="Met-tRNA-FMT_N"/>
</dbReference>
<dbReference type="PANTHER" id="PTHR11138:SF5">
    <property type="entry name" value="METHIONYL-TRNA FORMYLTRANSFERASE, MITOCHONDRIAL"/>
    <property type="match status" value="1"/>
</dbReference>
<dbReference type="Proteomes" id="UP000178656">
    <property type="component" value="Unassembled WGS sequence"/>
</dbReference>
<keyword evidence="3 5" id="KW-0808">Transferase</keyword>
<feature type="domain" description="Formyl transferase C-terminal" evidence="7">
    <location>
        <begin position="208"/>
        <end position="306"/>
    </location>
</feature>
<feature type="domain" description="Formyl transferase N-terminal" evidence="6">
    <location>
        <begin position="7"/>
        <end position="184"/>
    </location>
</feature>
<evidence type="ECO:0000256" key="4">
    <source>
        <dbReference type="ARBA" id="ARBA00022917"/>
    </source>
</evidence>
<evidence type="ECO:0000256" key="2">
    <source>
        <dbReference type="ARBA" id="ARBA00012261"/>
    </source>
</evidence>
<dbReference type="GO" id="GO:0004479">
    <property type="term" value="F:methionyl-tRNA formyltransferase activity"/>
    <property type="evidence" value="ECO:0007669"/>
    <property type="project" value="UniProtKB-UniRule"/>
</dbReference>
<dbReference type="GO" id="GO:0005829">
    <property type="term" value="C:cytosol"/>
    <property type="evidence" value="ECO:0007669"/>
    <property type="project" value="TreeGrafter"/>
</dbReference>
<dbReference type="InterPro" id="IPR005793">
    <property type="entry name" value="Formyl_trans_C"/>
</dbReference>
<feature type="binding site" evidence="5">
    <location>
        <begin position="114"/>
        <end position="117"/>
    </location>
    <ligand>
        <name>(6S)-5,6,7,8-tetrahydrofolate</name>
        <dbReference type="ChEBI" id="CHEBI:57453"/>
    </ligand>
</feature>
<dbReference type="InterPro" id="IPR005794">
    <property type="entry name" value="Fmt"/>
</dbReference>
<dbReference type="SUPFAM" id="SSF50486">
    <property type="entry name" value="FMT C-terminal domain-like"/>
    <property type="match status" value="1"/>
</dbReference>